<protein>
    <recommendedName>
        <fullName evidence="2">Lon N-terminal domain-containing protein</fullName>
    </recommendedName>
</protein>
<accession>X0ZSG1</accession>
<dbReference type="InterPro" id="IPR046336">
    <property type="entry name" value="Lon_prtase_N_sf"/>
</dbReference>
<reference evidence="3" key="1">
    <citation type="journal article" date="2014" name="Front. Microbiol.">
        <title>High frequency of phylogenetically diverse reductive dehalogenase-homologous genes in deep subseafloor sedimentary metagenomes.</title>
        <authorList>
            <person name="Kawai M."/>
            <person name="Futagami T."/>
            <person name="Toyoda A."/>
            <person name="Takaki Y."/>
            <person name="Nishi S."/>
            <person name="Hori S."/>
            <person name="Arai W."/>
            <person name="Tsubouchi T."/>
            <person name="Morono Y."/>
            <person name="Uchiyama I."/>
            <person name="Ito T."/>
            <person name="Fujiyama A."/>
            <person name="Inagaki F."/>
            <person name="Takami H."/>
        </authorList>
    </citation>
    <scope>NUCLEOTIDE SEQUENCE</scope>
    <source>
        <strain evidence="3">Expedition CK06-06</strain>
    </source>
</reference>
<dbReference type="EMBL" id="BARS01057423">
    <property type="protein sequence ID" value="GAG51166.1"/>
    <property type="molecule type" value="Genomic_DNA"/>
</dbReference>
<feature type="non-terminal residue" evidence="3">
    <location>
        <position position="79"/>
    </location>
</feature>
<gene>
    <name evidence="3" type="ORF">S01H1_84195</name>
</gene>
<dbReference type="SUPFAM" id="SSF88697">
    <property type="entry name" value="PUA domain-like"/>
    <property type="match status" value="1"/>
</dbReference>
<feature type="region of interest" description="Disordered" evidence="1">
    <location>
        <begin position="1"/>
        <end position="31"/>
    </location>
</feature>
<evidence type="ECO:0000259" key="2">
    <source>
        <dbReference type="PROSITE" id="PS51787"/>
    </source>
</evidence>
<feature type="domain" description="Lon N-terminal" evidence="2">
    <location>
        <begin position="31"/>
        <end position="79"/>
    </location>
</feature>
<dbReference type="Gene3D" id="2.30.130.40">
    <property type="entry name" value="LON domain-like"/>
    <property type="match status" value="1"/>
</dbReference>
<proteinExistence type="predicted"/>
<name>X0ZSG1_9ZZZZ</name>
<evidence type="ECO:0000313" key="3">
    <source>
        <dbReference type="EMBL" id="GAG51166.1"/>
    </source>
</evidence>
<dbReference type="InterPro" id="IPR015947">
    <property type="entry name" value="PUA-like_sf"/>
</dbReference>
<dbReference type="PROSITE" id="PS51787">
    <property type="entry name" value="LON_N"/>
    <property type="match status" value="1"/>
</dbReference>
<dbReference type="AlphaFoldDB" id="X0ZSG1"/>
<comment type="caution">
    <text evidence="3">The sequence shown here is derived from an EMBL/GenBank/DDBJ whole genome shotgun (WGS) entry which is preliminary data.</text>
</comment>
<sequence>MDMTKLEDKEKPEQQEQAEPEHKEPAGDEKFPIMPLRNTVLFPQQIIPIYIGREQSLKLIDDLPSGRKMLVVVAQKDGS</sequence>
<evidence type="ECO:0000256" key="1">
    <source>
        <dbReference type="SAM" id="MobiDB-lite"/>
    </source>
</evidence>
<dbReference type="Pfam" id="PF02190">
    <property type="entry name" value="LON_substr_bdg"/>
    <property type="match status" value="1"/>
</dbReference>
<dbReference type="InterPro" id="IPR003111">
    <property type="entry name" value="Lon_prtase_N"/>
</dbReference>
<organism evidence="3">
    <name type="scientific">marine sediment metagenome</name>
    <dbReference type="NCBI Taxonomy" id="412755"/>
    <lineage>
        <taxon>unclassified sequences</taxon>
        <taxon>metagenomes</taxon>
        <taxon>ecological metagenomes</taxon>
    </lineage>
</organism>